<feature type="non-terminal residue" evidence="1">
    <location>
        <position position="1"/>
    </location>
</feature>
<organism evidence="2">
    <name type="scientific">Camponotus floridanus</name>
    <name type="common">Florida carpenter ant</name>
    <dbReference type="NCBI Taxonomy" id="104421"/>
    <lineage>
        <taxon>Eukaryota</taxon>
        <taxon>Metazoa</taxon>
        <taxon>Ecdysozoa</taxon>
        <taxon>Arthropoda</taxon>
        <taxon>Hexapoda</taxon>
        <taxon>Insecta</taxon>
        <taxon>Pterygota</taxon>
        <taxon>Neoptera</taxon>
        <taxon>Endopterygota</taxon>
        <taxon>Hymenoptera</taxon>
        <taxon>Apocrita</taxon>
        <taxon>Aculeata</taxon>
        <taxon>Formicoidea</taxon>
        <taxon>Formicidae</taxon>
        <taxon>Formicinae</taxon>
        <taxon>Camponotus</taxon>
    </lineage>
</organism>
<dbReference type="EMBL" id="GL435311">
    <property type="protein sequence ID" value="EFN73521.1"/>
    <property type="molecule type" value="Genomic_DNA"/>
</dbReference>
<proteinExistence type="predicted"/>
<dbReference type="InParanoid" id="E1ZZA6"/>
<dbReference type="Proteomes" id="UP000000311">
    <property type="component" value="Unassembled WGS sequence"/>
</dbReference>
<reference evidence="1 2" key="1">
    <citation type="journal article" date="2010" name="Science">
        <title>Genomic comparison of the ants Camponotus floridanus and Harpegnathos saltator.</title>
        <authorList>
            <person name="Bonasio R."/>
            <person name="Zhang G."/>
            <person name="Ye C."/>
            <person name="Mutti N.S."/>
            <person name="Fang X."/>
            <person name="Qin N."/>
            <person name="Donahue G."/>
            <person name="Yang P."/>
            <person name="Li Q."/>
            <person name="Li C."/>
            <person name="Zhang P."/>
            <person name="Huang Z."/>
            <person name="Berger S.L."/>
            <person name="Reinberg D."/>
            <person name="Wang J."/>
            <person name="Liebig J."/>
        </authorList>
    </citation>
    <scope>NUCLEOTIDE SEQUENCE [LARGE SCALE GENOMIC DNA]</scope>
    <source>
        <strain evidence="2">C129</strain>
    </source>
</reference>
<evidence type="ECO:0000313" key="1">
    <source>
        <dbReference type="EMBL" id="EFN73521.1"/>
    </source>
</evidence>
<name>E1ZZA6_CAMFO</name>
<accession>E1ZZA6</accession>
<feature type="non-terminal residue" evidence="1">
    <location>
        <position position="59"/>
    </location>
</feature>
<sequence>LYGQRCGMLISGIMIFKIFVSVCKLRDNPAVCQAFLNVSMNRHITACIQENGEHFQHLL</sequence>
<dbReference type="AlphaFoldDB" id="E1ZZA6"/>
<evidence type="ECO:0000313" key="2">
    <source>
        <dbReference type="Proteomes" id="UP000000311"/>
    </source>
</evidence>
<protein>
    <submittedName>
        <fullName evidence="1">Uncharacterized protein</fullName>
    </submittedName>
</protein>
<keyword evidence="2" id="KW-1185">Reference proteome</keyword>
<gene>
    <name evidence="1" type="ORF">EAG_09539</name>
</gene>